<evidence type="ECO:0000256" key="7">
    <source>
        <dbReference type="ARBA" id="ARBA00022824"/>
    </source>
</evidence>
<feature type="transmembrane region" description="Helical" evidence="10">
    <location>
        <begin position="71"/>
        <end position="89"/>
    </location>
</feature>
<keyword evidence="9 10" id="KW-0472">Membrane</keyword>
<evidence type="ECO:0000256" key="10">
    <source>
        <dbReference type="SAM" id="Phobius"/>
    </source>
</evidence>
<comment type="similarity">
    <text evidence="3">Belongs to the PIGF family.</text>
</comment>
<evidence type="ECO:0000256" key="1">
    <source>
        <dbReference type="ARBA" id="ARBA00004477"/>
    </source>
</evidence>
<keyword evidence="6 10" id="KW-0812">Transmembrane</keyword>
<proteinExistence type="inferred from homology"/>
<keyword evidence="8 10" id="KW-1133">Transmembrane helix</keyword>
<keyword evidence="12" id="KW-1185">Reference proteome</keyword>
<evidence type="ECO:0000256" key="3">
    <source>
        <dbReference type="ARBA" id="ARBA00007978"/>
    </source>
</evidence>
<comment type="pathway">
    <text evidence="2">Glycolipid biosynthesis; glycosylphosphatidylinositol-anchor biosynthesis.</text>
</comment>
<feature type="transmembrane region" description="Helical" evidence="10">
    <location>
        <begin position="139"/>
        <end position="157"/>
    </location>
</feature>
<dbReference type="GO" id="GO:0006506">
    <property type="term" value="P:GPI anchor biosynthetic process"/>
    <property type="evidence" value="ECO:0007669"/>
    <property type="project" value="UniProtKB-UniPathway"/>
</dbReference>
<protein>
    <recommendedName>
        <fullName evidence="4">Glycosylphosphatidylinositol anchor biosynthesis protein 11</fullName>
    </recommendedName>
</protein>
<dbReference type="Proteomes" id="UP000031516">
    <property type="component" value="Unassembled WGS sequence"/>
</dbReference>
<dbReference type="AlphaFoldDB" id="A0A0A8L2T4"/>
<comment type="caution">
    <text evidence="11">The sequence shown here is derived from an EMBL/GenBank/DDBJ whole genome shotgun (WGS) entry which is preliminary data.</text>
</comment>
<evidence type="ECO:0000256" key="4">
    <source>
        <dbReference type="ARBA" id="ARBA00020927"/>
    </source>
</evidence>
<dbReference type="GO" id="GO:0005789">
    <property type="term" value="C:endoplasmic reticulum membrane"/>
    <property type="evidence" value="ECO:0007669"/>
    <property type="project" value="UniProtKB-SubCell"/>
</dbReference>
<dbReference type="EMBL" id="CCBQ010000019">
    <property type="protein sequence ID" value="CDO93180.1"/>
    <property type="molecule type" value="Genomic_DNA"/>
</dbReference>
<gene>
    <name evidence="11" type="ORF">KLDO_g1482</name>
</gene>
<evidence type="ECO:0000256" key="2">
    <source>
        <dbReference type="ARBA" id="ARBA00004687"/>
    </source>
</evidence>
<dbReference type="UniPathway" id="UPA00196"/>
<evidence type="ECO:0000256" key="5">
    <source>
        <dbReference type="ARBA" id="ARBA00022502"/>
    </source>
</evidence>
<evidence type="ECO:0000313" key="12">
    <source>
        <dbReference type="Proteomes" id="UP000031516"/>
    </source>
</evidence>
<feature type="transmembrane region" description="Helical" evidence="10">
    <location>
        <begin position="47"/>
        <end position="65"/>
    </location>
</feature>
<keyword evidence="5" id="KW-0337">GPI-anchor biosynthesis</keyword>
<feature type="transmembrane region" description="Helical" evidence="10">
    <location>
        <begin position="101"/>
        <end position="127"/>
    </location>
</feature>
<keyword evidence="7" id="KW-0256">Endoplasmic reticulum</keyword>
<dbReference type="InterPro" id="IPR009580">
    <property type="entry name" value="GPI_biosynthesis_protein_Pig-F"/>
</dbReference>
<evidence type="ECO:0000313" key="11">
    <source>
        <dbReference type="EMBL" id="CDO93180.1"/>
    </source>
</evidence>
<evidence type="ECO:0000256" key="6">
    <source>
        <dbReference type="ARBA" id="ARBA00022692"/>
    </source>
</evidence>
<evidence type="ECO:0000256" key="8">
    <source>
        <dbReference type="ARBA" id="ARBA00022989"/>
    </source>
</evidence>
<evidence type="ECO:0000256" key="9">
    <source>
        <dbReference type="ARBA" id="ARBA00023136"/>
    </source>
</evidence>
<feature type="transmembrane region" description="Helical" evidence="10">
    <location>
        <begin position="194"/>
        <end position="216"/>
    </location>
</feature>
<accession>A0A0A8L2T4</accession>
<dbReference type="Pfam" id="PF06699">
    <property type="entry name" value="PIG-F"/>
    <property type="match status" value="1"/>
</dbReference>
<feature type="transmembrane region" description="Helical" evidence="10">
    <location>
        <begin position="169"/>
        <end position="188"/>
    </location>
</feature>
<dbReference type="OrthoDB" id="17366at2759"/>
<reference evidence="11 12" key="1">
    <citation type="submission" date="2014-03" db="EMBL/GenBank/DDBJ databases">
        <title>The genome of Kluyveromyces dobzhanskii.</title>
        <authorList>
            <person name="Nystedt B."/>
            <person name="Astrom S."/>
        </authorList>
    </citation>
    <scope>NUCLEOTIDE SEQUENCE [LARGE SCALE GENOMIC DNA]</scope>
    <source>
        <strain evidence="11 12">CBS 2104</strain>
    </source>
</reference>
<sequence>MPPKNRKTVKKTVSFSDDQNLTNANIHSHGRGLGDDDTPPVYVRKSLSLIPFHLLGLLFWFLKYSDFNTLGLLYLMIPTQVAYLIFRFNKNTIYGKKRLRVNWLLVFIALGACLLLSVPCLAIIVLFGAPFVELLRESWLLALHCCFLTYPAVYDVFNCNFKVGYFKKYFISVVIGCWLSCIVIPLDWDRDWQAWPVPLIVGAYMGSFIGFAVGGYI</sequence>
<comment type="subcellular location">
    <subcellularLocation>
        <location evidence="1">Endoplasmic reticulum membrane</location>
        <topology evidence="1">Multi-pass membrane protein</topology>
    </subcellularLocation>
</comment>
<organism evidence="11 12">
    <name type="scientific">Kluyveromyces dobzhanskii CBS 2104</name>
    <dbReference type="NCBI Taxonomy" id="1427455"/>
    <lineage>
        <taxon>Eukaryota</taxon>
        <taxon>Fungi</taxon>
        <taxon>Dikarya</taxon>
        <taxon>Ascomycota</taxon>
        <taxon>Saccharomycotina</taxon>
        <taxon>Saccharomycetes</taxon>
        <taxon>Saccharomycetales</taxon>
        <taxon>Saccharomycetaceae</taxon>
        <taxon>Kluyveromyces</taxon>
    </lineage>
</organism>
<name>A0A0A8L2T4_9SACH</name>